<evidence type="ECO:0000256" key="7">
    <source>
        <dbReference type="PIRSR" id="PIRSR601765-1"/>
    </source>
</evidence>
<keyword evidence="5 8" id="KW-0456">Lyase</keyword>
<dbReference type="PANTHER" id="PTHR11002:SF76">
    <property type="entry name" value="CARBONIC ANHYDRASE"/>
    <property type="match status" value="1"/>
</dbReference>
<keyword evidence="4 7" id="KW-0862">Zinc</keyword>
<comment type="catalytic activity">
    <reaction evidence="6 8">
        <text>hydrogencarbonate + H(+) = CO2 + H2O</text>
        <dbReference type="Rhea" id="RHEA:10748"/>
        <dbReference type="ChEBI" id="CHEBI:15377"/>
        <dbReference type="ChEBI" id="CHEBI:15378"/>
        <dbReference type="ChEBI" id="CHEBI:16526"/>
        <dbReference type="ChEBI" id="CHEBI:17544"/>
        <dbReference type="EC" id="4.2.1.1"/>
    </reaction>
</comment>
<proteinExistence type="inferred from homology"/>
<dbReference type="InterPro" id="IPR036874">
    <property type="entry name" value="Carbonic_anhydrase_sf"/>
</dbReference>
<accession>A0A0C3QX43</accession>
<dbReference type="EC" id="4.2.1.1" evidence="2 8"/>
<keyword evidence="11" id="KW-1185">Reference proteome</keyword>
<name>A0A0C3QX43_9AGAM</name>
<feature type="signal peptide" evidence="9">
    <location>
        <begin position="1"/>
        <end position="18"/>
    </location>
</feature>
<evidence type="ECO:0000256" key="5">
    <source>
        <dbReference type="ARBA" id="ARBA00023239"/>
    </source>
</evidence>
<feature type="binding site" evidence="7">
    <location>
        <position position="78"/>
    </location>
    <ligand>
        <name>Zn(2+)</name>
        <dbReference type="ChEBI" id="CHEBI:29105"/>
    </ligand>
</feature>
<comment type="function">
    <text evidence="8">Reversible hydration of carbon dioxide.</text>
</comment>
<dbReference type="GO" id="GO:0008270">
    <property type="term" value="F:zinc ion binding"/>
    <property type="evidence" value="ECO:0007669"/>
    <property type="project" value="UniProtKB-UniRule"/>
</dbReference>
<dbReference type="EMBL" id="KN822947">
    <property type="protein sequence ID" value="KIO33564.1"/>
    <property type="molecule type" value="Genomic_DNA"/>
</dbReference>
<dbReference type="STRING" id="1051891.A0A0C3QX43"/>
<comment type="similarity">
    <text evidence="1 8">Belongs to the beta-class carbonic anhydrase family.</text>
</comment>
<dbReference type="AlphaFoldDB" id="A0A0C3QX43"/>
<dbReference type="Gene3D" id="3.40.1050.10">
    <property type="entry name" value="Carbonic anhydrase"/>
    <property type="match status" value="1"/>
</dbReference>
<keyword evidence="3 7" id="KW-0479">Metal-binding</keyword>
<evidence type="ECO:0000256" key="4">
    <source>
        <dbReference type="ARBA" id="ARBA00022833"/>
    </source>
</evidence>
<feature type="binding site" evidence="7">
    <location>
        <position position="76"/>
    </location>
    <ligand>
        <name>Zn(2+)</name>
        <dbReference type="ChEBI" id="CHEBI:29105"/>
    </ligand>
</feature>
<protein>
    <recommendedName>
        <fullName evidence="2 8">Carbonic anhydrase</fullName>
        <ecNumber evidence="2 8">4.2.1.1</ecNumber>
    </recommendedName>
    <alternativeName>
        <fullName evidence="8">Carbonate dehydratase</fullName>
    </alternativeName>
</protein>
<feature type="binding site" evidence="7">
    <location>
        <position position="135"/>
    </location>
    <ligand>
        <name>Zn(2+)</name>
        <dbReference type="ChEBI" id="CHEBI:29105"/>
    </ligand>
</feature>
<feature type="chain" id="PRO_5002169161" description="Carbonic anhydrase" evidence="9">
    <location>
        <begin position="19"/>
        <end position="311"/>
    </location>
</feature>
<evidence type="ECO:0000256" key="8">
    <source>
        <dbReference type="RuleBase" id="RU003956"/>
    </source>
</evidence>
<dbReference type="InterPro" id="IPR001765">
    <property type="entry name" value="Carbonic_anhydrase"/>
</dbReference>
<reference evidence="10 11" key="1">
    <citation type="submission" date="2014-04" db="EMBL/GenBank/DDBJ databases">
        <authorList>
            <consortium name="DOE Joint Genome Institute"/>
            <person name="Kuo A."/>
            <person name="Girlanda M."/>
            <person name="Perotto S."/>
            <person name="Kohler A."/>
            <person name="Nagy L.G."/>
            <person name="Floudas D."/>
            <person name="Copeland A."/>
            <person name="Barry K.W."/>
            <person name="Cichocki N."/>
            <person name="Veneault-Fourrey C."/>
            <person name="LaButti K."/>
            <person name="Lindquist E.A."/>
            <person name="Lipzen A."/>
            <person name="Lundell T."/>
            <person name="Morin E."/>
            <person name="Murat C."/>
            <person name="Sun H."/>
            <person name="Tunlid A."/>
            <person name="Henrissat B."/>
            <person name="Grigoriev I.V."/>
            <person name="Hibbett D.S."/>
            <person name="Martin F."/>
            <person name="Nordberg H.P."/>
            <person name="Cantor M.N."/>
            <person name="Hua S.X."/>
        </authorList>
    </citation>
    <scope>NUCLEOTIDE SEQUENCE [LARGE SCALE GENOMIC DNA]</scope>
    <source>
        <strain evidence="10 11">MUT 4182</strain>
    </source>
</reference>
<dbReference type="SMART" id="SM00947">
    <property type="entry name" value="Pro_CA"/>
    <property type="match status" value="1"/>
</dbReference>
<gene>
    <name evidence="10" type="ORF">M407DRAFT_231674</name>
</gene>
<sequence length="311" mass="33812">MRLFSAATLLFSALLASAHPHNTREEAAAQEAAQQALVQLVQGHSNFVTTINKESPGLLEQLEKDGQSPAFEFIGCSDSRVSEGTIFDAEPGTFFTQRNIANQYSMSDSNAQSWMAYGISELGVTHIVVLGHYGCGGVAASIASPAGSADVTIAGATIEAWVQPIRALYENSNRTEIVQLREANAAKEKVEEPEYDEPGFRALVEENAKHSADMIFADPVIKAHYAASAAKPKPIEAVTVLNRRRRNQRPVRRSTEGEATQNVFIHTWVYDIRTGELKDLDHSYGPPGVDIPKLGPLLEQRTAETAHAKTA</sequence>
<evidence type="ECO:0000313" key="10">
    <source>
        <dbReference type="EMBL" id="KIO33564.1"/>
    </source>
</evidence>
<evidence type="ECO:0000256" key="3">
    <source>
        <dbReference type="ARBA" id="ARBA00022723"/>
    </source>
</evidence>
<keyword evidence="9" id="KW-0732">Signal</keyword>
<dbReference type="OrthoDB" id="10248475at2759"/>
<dbReference type="SUPFAM" id="SSF53056">
    <property type="entry name" value="beta-carbonic anhydrase, cab"/>
    <property type="match status" value="1"/>
</dbReference>
<dbReference type="HOGENOM" id="CLU_053879_3_2_1"/>
<reference evidence="11" key="2">
    <citation type="submission" date="2015-01" db="EMBL/GenBank/DDBJ databases">
        <title>Evolutionary Origins and Diversification of the Mycorrhizal Mutualists.</title>
        <authorList>
            <consortium name="DOE Joint Genome Institute"/>
            <consortium name="Mycorrhizal Genomics Consortium"/>
            <person name="Kohler A."/>
            <person name="Kuo A."/>
            <person name="Nagy L.G."/>
            <person name="Floudas D."/>
            <person name="Copeland A."/>
            <person name="Barry K.W."/>
            <person name="Cichocki N."/>
            <person name="Veneault-Fourrey C."/>
            <person name="LaButti K."/>
            <person name="Lindquist E.A."/>
            <person name="Lipzen A."/>
            <person name="Lundell T."/>
            <person name="Morin E."/>
            <person name="Murat C."/>
            <person name="Riley R."/>
            <person name="Ohm R."/>
            <person name="Sun H."/>
            <person name="Tunlid A."/>
            <person name="Henrissat B."/>
            <person name="Grigoriev I.V."/>
            <person name="Hibbett D.S."/>
            <person name="Martin F."/>
        </authorList>
    </citation>
    <scope>NUCLEOTIDE SEQUENCE [LARGE SCALE GENOMIC DNA]</scope>
    <source>
        <strain evidence="11">MUT 4182</strain>
    </source>
</reference>
<comment type="cofactor">
    <cofactor evidence="7">
        <name>Zn(2+)</name>
        <dbReference type="ChEBI" id="CHEBI:29105"/>
    </cofactor>
    <text evidence="7">Binds 1 zinc ion per subunit.</text>
</comment>
<evidence type="ECO:0000256" key="2">
    <source>
        <dbReference type="ARBA" id="ARBA00012925"/>
    </source>
</evidence>
<feature type="binding site" evidence="7">
    <location>
        <position position="132"/>
    </location>
    <ligand>
        <name>Zn(2+)</name>
        <dbReference type="ChEBI" id="CHEBI:29105"/>
    </ligand>
</feature>
<evidence type="ECO:0000313" key="11">
    <source>
        <dbReference type="Proteomes" id="UP000054248"/>
    </source>
</evidence>
<dbReference type="PANTHER" id="PTHR11002">
    <property type="entry name" value="CARBONIC ANHYDRASE"/>
    <property type="match status" value="1"/>
</dbReference>
<evidence type="ECO:0000256" key="9">
    <source>
        <dbReference type="SAM" id="SignalP"/>
    </source>
</evidence>
<organism evidence="10 11">
    <name type="scientific">Tulasnella calospora MUT 4182</name>
    <dbReference type="NCBI Taxonomy" id="1051891"/>
    <lineage>
        <taxon>Eukaryota</taxon>
        <taxon>Fungi</taxon>
        <taxon>Dikarya</taxon>
        <taxon>Basidiomycota</taxon>
        <taxon>Agaricomycotina</taxon>
        <taxon>Agaricomycetes</taxon>
        <taxon>Cantharellales</taxon>
        <taxon>Tulasnellaceae</taxon>
        <taxon>Tulasnella</taxon>
    </lineage>
</organism>
<evidence type="ECO:0000256" key="6">
    <source>
        <dbReference type="ARBA" id="ARBA00048348"/>
    </source>
</evidence>
<dbReference type="GO" id="GO:0034599">
    <property type="term" value="P:cellular response to oxidative stress"/>
    <property type="evidence" value="ECO:0007669"/>
    <property type="project" value="TreeGrafter"/>
</dbReference>
<evidence type="ECO:0000256" key="1">
    <source>
        <dbReference type="ARBA" id="ARBA00006217"/>
    </source>
</evidence>
<dbReference type="GO" id="GO:0004089">
    <property type="term" value="F:carbonate dehydratase activity"/>
    <property type="evidence" value="ECO:0007669"/>
    <property type="project" value="UniProtKB-UniRule"/>
</dbReference>
<dbReference type="GO" id="GO:0071244">
    <property type="term" value="P:cellular response to carbon dioxide"/>
    <property type="evidence" value="ECO:0007669"/>
    <property type="project" value="TreeGrafter"/>
</dbReference>
<dbReference type="Proteomes" id="UP000054248">
    <property type="component" value="Unassembled WGS sequence"/>
</dbReference>
<dbReference type="Pfam" id="PF00484">
    <property type="entry name" value="Pro_CA"/>
    <property type="match status" value="1"/>
</dbReference>